<reference evidence="1 2" key="1">
    <citation type="submission" date="2018-06" db="EMBL/GenBank/DDBJ databases">
        <authorList>
            <consortium name="Pathogen Informatics"/>
            <person name="Doyle S."/>
        </authorList>
    </citation>
    <scope>NUCLEOTIDE SEQUENCE [LARGE SCALE GENOMIC DNA]</scope>
    <source>
        <strain evidence="1 2">NCTC13316</strain>
    </source>
</reference>
<evidence type="ECO:0000313" key="1">
    <source>
        <dbReference type="EMBL" id="STX81709.1"/>
    </source>
</evidence>
<dbReference type="Proteomes" id="UP000254794">
    <property type="component" value="Unassembled WGS sequence"/>
</dbReference>
<dbReference type="Pfam" id="PF09673">
    <property type="entry name" value="TrbC_Ftype"/>
    <property type="match status" value="1"/>
</dbReference>
<evidence type="ECO:0000313" key="2">
    <source>
        <dbReference type="Proteomes" id="UP000254794"/>
    </source>
</evidence>
<dbReference type="AlphaFoldDB" id="A0A378KB22"/>
<dbReference type="InterPro" id="IPR014113">
    <property type="entry name" value="T4SS_TrbC_subgr"/>
</dbReference>
<name>A0A378KB22_9GAMM</name>
<dbReference type="NCBIfam" id="TIGR02742">
    <property type="entry name" value="TrbC_Ftype"/>
    <property type="match status" value="1"/>
</dbReference>
<dbReference type="OrthoDB" id="6139428at2"/>
<sequence length="140" mass="15095">MIKEGLAVLMGCLTTPTLIAATLSVLVSFSMPTNLLEETLKESSRLGIPVYLNGLYHDSIEDSALKIMALSKHVPNLNLQIDPTIFERFGITEVPALIADNGATFDVIYGHLPIKEGLARMAGRGDSGLSVLEVRRITGD</sequence>
<keyword evidence="2" id="KW-1185">Reference proteome</keyword>
<dbReference type="InterPro" id="IPR019106">
    <property type="entry name" value="T4SS_TrbC"/>
</dbReference>
<dbReference type="EMBL" id="UGOD01000008">
    <property type="protein sequence ID" value="STX81709.1"/>
    <property type="molecule type" value="Genomic_DNA"/>
</dbReference>
<accession>A0A378KB22</accession>
<protein>
    <submittedName>
        <fullName evidence="1">Conjugative transfer protein</fullName>
    </submittedName>
</protein>
<organism evidence="1 2">
    <name type="scientific">Legionella busanensis</name>
    <dbReference type="NCBI Taxonomy" id="190655"/>
    <lineage>
        <taxon>Bacteria</taxon>
        <taxon>Pseudomonadati</taxon>
        <taxon>Pseudomonadota</taxon>
        <taxon>Gammaproteobacteria</taxon>
        <taxon>Legionellales</taxon>
        <taxon>Legionellaceae</taxon>
        <taxon>Legionella</taxon>
    </lineage>
</organism>
<proteinExistence type="predicted"/>
<gene>
    <name evidence="1" type="ORF">NCTC13316_03584</name>
</gene>